<comment type="caution">
    <text evidence="3">The sequence shown here is derived from an EMBL/GenBank/DDBJ whole genome shotgun (WGS) entry which is preliminary data.</text>
</comment>
<dbReference type="Proteomes" id="UP000547674">
    <property type="component" value="Unassembled WGS sequence"/>
</dbReference>
<comment type="similarity">
    <text evidence="1">Belongs to the UPF0213 family.</text>
</comment>
<reference evidence="3 4" key="1">
    <citation type="submission" date="2020-03" db="EMBL/GenBank/DDBJ databases">
        <title>Metabolic flexibility allows generalist bacteria to become dominant in a frequently disturbed ecosystem.</title>
        <authorList>
            <person name="Chen Y.-J."/>
            <person name="Leung P.M."/>
            <person name="Bay S.K."/>
            <person name="Hugenholtz P."/>
            <person name="Kessler A.J."/>
            <person name="Shelley G."/>
            <person name="Waite D.W."/>
            <person name="Cook P.L."/>
            <person name="Greening C."/>
        </authorList>
    </citation>
    <scope>NUCLEOTIDE SEQUENCE [LARGE SCALE GENOMIC DNA]</scope>
    <source>
        <strain evidence="3">SS_bin_28</strain>
    </source>
</reference>
<dbReference type="SUPFAM" id="SSF82771">
    <property type="entry name" value="GIY-YIG endonuclease"/>
    <property type="match status" value="1"/>
</dbReference>
<dbReference type="PROSITE" id="PS50164">
    <property type="entry name" value="GIY_YIG"/>
    <property type="match status" value="1"/>
</dbReference>
<evidence type="ECO:0000259" key="2">
    <source>
        <dbReference type="PROSITE" id="PS50164"/>
    </source>
</evidence>
<organism evidence="3 4">
    <name type="scientific">Eiseniibacteriota bacterium</name>
    <dbReference type="NCBI Taxonomy" id="2212470"/>
    <lineage>
        <taxon>Bacteria</taxon>
        <taxon>Candidatus Eiseniibacteriota</taxon>
    </lineage>
</organism>
<feature type="domain" description="GIY-YIG" evidence="2">
    <location>
        <begin position="1"/>
        <end position="77"/>
    </location>
</feature>
<protein>
    <submittedName>
        <fullName evidence="3">GIY-YIG nuclease family protein</fullName>
    </submittedName>
</protein>
<dbReference type="PANTHER" id="PTHR34477">
    <property type="entry name" value="UPF0213 PROTEIN YHBQ"/>
    <property type="match status" value="1"/>
</dbReference>
<gene>
    <name evidence="3" type="ORF">HKN21_17105</name>
</gene>
<sequence>MWHLYVLRTSEDRLYTGIAKDVTRRLAEHEGGLGKGAKALRSRGPFTLEYTVPLGDRSLALKAEYALKQLSRSAKESLVEQSPDREGLLERLGLVGLD</sequence>
<dbReference type="InterPro" id="IPR000305">
    <property type="entry name" value="GIY-YIG_endonuc"/>
</dbReference>
<proteinExistence type="inferred from homology"/>
<dbReference type="EMBL" id="JABDJR010000684">
    <property type="protein sequence ID" value="NNF08483.1"/>
    <property type="molecule type" value="Genomic_DNA"/>
</dbReference>
<evidence type="ECO:0000256" key="1">
    <source>
        <dbReference type="ARBA" id="ARBA00007435"/>
    </source>
</evidence>
<dbReference type="AlphaFoldDB" id="A0A7Y2H478"/>
<dbReference type="InterPro" id="IPR035901">
    <property type="entry name" value="GIY-YIG_endonuc_sf"/>
</dbReference>
<dbReference type="InterPro" id="IPR050190">
    <property type="entry name" value="UPF0213_domain"/>
</dbReference>
<evidence type="ECO:0000313" key="4">
    <source>
        <dbReference type="Proteomes" id="UP000547674"/>
    </source>
</evidence>
<name>A0A7Y2H478_UNCEI</name>
<dbReference type="CDD" id="cd10456">
    <property type="entry name" value="GIY-YIG_UPF0213"/>
    <property type="match status" value="1"/>
</dbReference>
<dbReference type="PANTHER" id="PTHR34477:SF1">
    <property type="entry name" value="UPF0213 PROTEIN YHBQ"/>
    <property type="match status" value="1"/>
</dbReference>
<accession>A0A7Y2H478</accession>
<evidence type="ECO:0000313" key="3">
    <source>
        <dbReference type="EMBL" id="NNF08483.1"/>
    </source>
</evidence>
<dbReference type="Pfam" id="PF01541">
    <property type="entry name" value="GIY-YIG"/>
    <property type="match status" value="1"/>
</dbReference>
<dbReference type="Gene3D" id="3.40.1440.10">
    <property type="entry name" value="GIY-YIG endonuclease"/>
    <property type="match status" value="1"/>
</dbReference>